<organism evidence="4 5">
    <name type="scientific">Profundibacter amoris</name>
    <dbReference type="NCBI Taxonomy" id="2171755"/>
    <lineage>
        <taxon>Bacteria</taxon>
        <taxon>Pseudomonadati</taxon>
        <taxon>Pseudomonadota</taxon>
        <taxon>Alphaproteobacteria</taxon>
        <taxon>Rhodobacterales</taxon>
        <taxon>Paracoccaceae</taxon>
        <taxon>Profundibacter</taxon>
    </lineage>
</organism>
<dbReference type="SUPFAM" id="SSF88659">
    <property type="entry name" value="Sigma3 and sigma4 domains of RNA polymerase sigma factors"/>
    <property type="match status" value="1"/>
</dbReference>
<evidence type="ECO:0000259" key="1">
    <source>
        <dbReference type="Pfam" id="PF04542"/>
    </source>
</evidence>
<dbReference type="SUPFAM" id="SSF88946">
    <property type="entry name" value="Sigma2 domain of RNA polymerase sigma factors"/>
    <property type="match status" value="1"/>
</dbReference>
<evidence type="ECO:0000259" key="2">
    <source>
        <dbReference type="Pfam" id="PF08281"/>
    </source>
</evidence>
<dbReference type="InterPro" id="IPR046531">
    <property type="entry name" value="DUF6596"/>
</dbReference>
<dbReference type="GO" id="GO:0016987">
    <property type="term" value="F:sigma factor activity"/>
    <property type="evidence" value="ECO:0007669"/>
    <property type="project" value="InterPro"/>
</dbReference>
<dbReference type="PANTHER" id="PTHR47756:SF2">
    <property type="entry name" value="BLL6612 PROTEIN"/>
    <property type="match status" value="1"/>
</dbReference>
<dbReference type="InterPro" id="IPR013324">
    <property type="entry name" value="RNA_pol_sigma_r3/r4-like"/>
</dbReference>
<dbReference type="PANTHER" id="PTHR47756">
    <property type="entry name" value="BLL6612 PROTEIN-RELATED"/>
    <property type="match status" value="1"/>
</dbReference>
<feature type="domain" description="RNA polymerase sigma factor 70 region 4 type 2" evidence="2">
    <location>
        <begin position="108"/>
        <end position="159"/>
    </location>
</feature>
<dbReference type="KEGG" id="pamo:BAR1_10010"/>
<evidence type="ECO:0000259" key="3">
    <source>
        <dbReference type="Pfam" id="PF20239"/>
    </source>
</evidence>
<keyword evidence="5" id="KW-1185">Reference proteome</keyword>
<gene>
    <name evidence="4" type="ORF">BAR1_10010</name>
</gene>
<name>A0A347ULP9_9RHOB</name>
<dbReference type="Gene3D" id="1.10.10.10">
    <property type="entry name" value="Winged helix-like DNA-binding domain superfamily/Winged helix DNA-binding domain"/>
    <property type="match status" value="1"/>
</dbReference>
<dbReference type="GO" id="GO:0006352">
    <property type="term" value="P:DNA-templated transcription initiation"/>
    <property type="evidence" value="ECO:0007669"/>
    <property type="project" value="InterPro"/>
</dbReference>
<dbReference type="NCBIfam" id="TIGR02937">
    <property type="entry name" value="sigma70-ECF"/>
    <property type="match status" value="1"/>
</dbReference>
<evidence type="ECO:0000313" key="4">
    <source>
        <dbReference type="EMBL" id="AXX99777.1"/>
    </source>
</evidence>
<dbReference type="InterPro" id="IPR036388">
    <property type="entry name" value="WH-like_DNA-bd_sf"/>
</dbReference>
<dbReference type="OrthoDB" id="9780299at2"/>
<dbReference type="GO" id="GO:0003677">
    <property type="term" value="F:DNA binding"/>
    <property type="evidence" value="ECO:0007669"/>
    <property type="project" value="InterPro"/>
</dbReference>
<dbReference type="InterPro" id="IPR007627">
    <property type="entry name" value="RNA_pol_sigma70_r2"/>
</dbReference>
<dbReference type="InterPro" id="IPR013325">
    <property type="entry name" value="RNA_pol_sigma_r2"/>
</dbReference>
<feature type="domain" description="RNA polymerase sigma-70 region 2" evidence="1">
    <location>
        <begin position="15"/>
        <end position="74"/>
    </location>
</feature>
<reference evidence="4 5" key="1">
    <citation type="submission" date="2018-09" db="EMBL/GenBank/DDBJ databases">
        <title>Profundibacter amoris BAR1 gen. nov., sp. nov., a new member of the Roseobacter clade isolated at Lokis Castle Vent Field on the Arctic Mid-Oceanic Ridge.</title>
        <authorList>
            <person name="Le Moine Bauer S."/>
            <person name="Sjoeberg A.G."/>
            <person name="L'Haridon S."/>
            <person name="Stokke R."/>
            <person name="Roalkvam I."/>
            <person name="Steen I.H."/>
            <person name="Dahle H."/>
        </authorList>
    </citation>
    <scope>NUCLEOTIDE SEQUENCE [LARGE SCALE GENOMIC DNA]</scope>
    <source>
        <strain evidence="4 5">BAR1</strain>
    </source>
</reference>
<dbReference type="Pfam" id="PF04542">
    <property type="entry name" value="Sigma70_r2"/>
    <property type="match status" value="1"/>
</dbReference>
<dbReference type="Gene3D" id="1.25.40.10">
    <property type="entry name" value="Tetratricopeptide repeat domain"/>
    <property type="match status" value="1"/>
</dbReference>
<dbReference type="InterPro" id="IPR013249">
    <property type="entry name" value="RNA_pol_sigma70_r4_t2"/>
</dbReference>
<dbReference type="EMBL" id="CP032125">
    <property type="protein sequence ID" value="AXX99777.1"/>
    <property type="molecule type" value="Genomic_DNA"/>
</dbReference>
<dbReference type="Gene3D" id="1.10.1740.10">
    <property type="match status" value="1"/>
</dbReference>
<accession>A0A347ULP9</accession>
<proteinExistence type="predicted"/>
<evidence type="ECO:0000313" key="5">
    <source>
        <dbReference type="Proteomes" id="UP000261704"/>
    </source>
</evidence>
<dbReference type="AlphaFoldDB" id="A0A347ULP9"/>
<dbReference type="InterPro" id="IPR014284">
    <property type="entry name" value="RNA_pol_sigma-70_dom"/>
</dbReference>
<dbReference type="Proteomes" id="UP000261704">
    <property type="component" value="Chromosome"/>
</dbReference>
<feature type="domain" description="DUF6596" evidence="3">
    <location>
        <begin position="177"/>
        <end position="277"/>
    </location>
</feature>
<sequence length="402" mass="44941">MHTAIDYTLRQDRGRLIAALTAAIGDFELAEECLQDAIEAALEKWPDVGIPKSRRGWLLQVARRRALDRFRRAKNLKEKSAQIAVLEQAEADAPADTHDIPDHRLRLIFTCCHPALDEKSRVALTLRTLGGLTTEEIARAYLDKPATMGQRLARARSKISKAGIPFKIPDGDALEERINSVLSVIYLVFNEGYAASSGDTRIRIDLCEEAIFLARLMVQLCPDAPEVAGLLALILLTHSRSKARYRDGAYVPLDEQDRNLWDQKRIAEGQSILEAAMKRGQVGPYQLQAAITALHCEAANAEQTDWPQIAALYRLMEQIAPSDIVRLNLAVAVSYAEGAEPALEMLKPLAQRLENYQPFHAARADMLRRLGRRGEAKQSYKRALALTNANSDKIFLLRQMQK</sequence>
<dbReference type="SUPFAM" id="SSF48452">
    <property type="entry name" value="TPR-like"/>
    <property type="match status" value="1"/>
</dbReference>
<protein>
    <submittedName>
        <fullName evidence="4">RNA polymerase sigma factor</fullName>
    </submittedName>
</protein>
<dbReference type="Pfam" id="PF08281">
    <property type="entry name" value="Sigma70_r4_2"/>
    <property type="match status" value="1"/>
</dbReference>
<dbReference type="InterPro" id="IPR011990">
    <property type="entry name" value="TPR-like_helical_dom_sf"/>
</dbReference>
<dbReference type="Pfam" id="PF20239">
    <property type="entry name" value="DUF6596"/>
    <property type="match status" value="1"/>
</dbReference>